<feature type="domain" description="B box-type" evidence="8">
    <location>
        <begin position="122"/>
        <end position="164"/>
    </location>
</feature>
<dbReference type="InterPro" id="IPR000315">
    <property type="entry name" value="Znf_B-box"/>
</dbReference>
<dbReference type="InterPro" id="IPR027370">
    <property type="entry name" value="Znf-RING_euk"/>
</dbReference>
<keyword evidence="6" id="KW-0175">Coiled coil</keyword>
<dbReference type="AlphaFoldDB" id="A0A8S3QND3"/>
<gene>
    <name evidence="9" type="ORF">MEDL_11242</name>
</gene>
<dbReference type="SUPFAM" id="SSF57850">
    <property type="entry name" value="RING/U-box"/>
    <property type="match status" value="1"/>
</dbReference>
<dbReference type="EMBL" id="CAJPWZ010000555">
    <property type="protein sequence ID" value="CAG2196332.1"/>
    <property type="molecule type" value="Genomic_DNA"/>
</dbReference>
<dbReference type="SUPFAM" id="SSF101898">
    <property type="entry name" value="NHL repeat"/>
    <property type="match status" value="1"/>
</dbReference>
<accession>A0A8S3QND3</accession>
<dbReference type="InterPro" id="IPR017907">
    <property type="entry name" value="Znf_RING_CS"/>
</dbReference>
<dbReference type="PROSITE" id="PS50089">
    <property type="entry name" value="ZF_RING_2"/>
    <property type="match status" value="1"/>
</dbReference>
<dbReference type="PANTHER" id="PTHR25462:SF296">
    <property type="entry name" value="MEIOTIC P26, ISOFORM F"/>
    <property type="match status" value="1"/>
</dbReference>
<dbReference type="Pfam" id="PF00643">
    <property type="entry name" value="zf-B_box"/>
    <property type="match status" value="1"/>
</dbReference>
<dbReference type="Gene3D" id="3.30.40.10">
    <property type="entry name" value="Zinc/RING finger domain, C3HC4 (zinc finger)"/>
    <property type="match status" value="1"/>
</dbReference>
<dbReference type="PROSITE" id="PS50119">
    <property type="entry name" value="ZF_BBOX"/>
    <property type="match status" value="1"/>
</dbReference>
<dbReference type="OrthoDB" id="10066958at2759"/>
<evidence type="ECO:0000313" key="10">
    <source>
        <dbReference type="Proteomes" id="UP000683360"/>
    </source>
</evidence>
<evidence type="ECO:0000256" key="2">
    <source>
        <dbReference type="ARBA" id="ARBA00022723"/>
    </source>
</evidence>
<evidence type="ECO:0000256" key="5">
    <source>
        <dbReference type="PROSITE-ProRule" id="PRU00024"/>
    </source>
</evidence>
<keyword evidence="2" id="KW-0479">Metal-binding</keyword>
<protein>
    <submittedName>
        <fullName evidence="9">TRIM56</fullName>
        <ecNumber evidence="9">2.3.2.27</ecNumber>
    </submittedName>
</protein>
<keyword evidence="4" id="KW-0862">Zinc</keyword>
<dbReference type="Gene3D" id="3.30.160.60">
    <property type="entry name" value="Classic Zinc Finger"/>
    <property type="match status" value="1"/>
</dbReference>
<dbReference type="InterPro" id="IPR011042">
    <property type="entry name" value="6-blade_b-propeller_TolB-like"/>
</dbReference>
<evidence type="ECO:0000313" key="9">
    <source>
        <dbReference type="EMBL" id="CAG2196332.1"/>
    </source>
</evidence>
<keyword evidence="1" id="KW-0597">Phosphoprotein</keyword>
<dbReference type="InterPro" id="IPR047153">
    <property type="entry name" value="TRIM45/56/19-like"/>
</dbReference>
<dbReference type="GO" id="GO:0008270">
    <property type="term" value="F:zinc ion binding"/>
    <property type="evidence" value="ECO:0007669"/>
    <property type="project" value="UniProtKB-KW"/>
</dbReference>
<dbReference type="Pfam" id="PF13445">
    <property type="entry name" value="zf-RING_UBOX"/>
    <property type="match status" value="1"/>
</dbReference>
<evidence type="ECO:0000259" key="8">
    <source>
        <dbReference type="PROSITE" id="PS50119"/>
    </source>
</evidence>
<keyword evidence="9" id="KW-0808">Transferase</keyword>
<comment type="caution">
    <text evidence="9">The sequence shown here is derived from an EMBL/GenBank/DDBJ whole genome shotgun (WGS) entry which is preliminary data.</text>
</comment>
<evidence type="ECO:0000256" key="6">
    <source>
        <dbReference type="SAM" id="Coils"/>
    </source>
</evidence>
<dbReference type="PANTHER" id="PTHR25462">
    <property type="entry name" value="BONUS, ISOFORM C-RELATED"/>
    <property type="match status" value="1"/>
</dbReference>
<keyword evidence="10" id="KW-1185">Reference proteome</keyword>
<proteinExistence type="predicted"/>
<evidence type="ECO:0000256" key="1">
    <source>
        <dbReference type="ARBA" id="ARBA00022553"/>
    </source>
</evidence>
<dbReference type="PROSITE" id="PS00518">
    <property type="entry name" value="ZF_RING_1"/>
    <property type="match status" value="1"/>
</dbReference>
<dbReference type="Proteomes" id="UP000683360">
    <property type="component" value="Unassembled WGS sequence"/>
</dbReference>
<name>A0A8S3QND3_MYTED</name>
<feature type="coiled-coil region" evidence="6">
    <location>
        <begin position="177"/>
        <end position="204"/>
    </location>
</feature>
<evidence type="ECO:0000256" key="3">
    <source>
        <dbReference type="ARBA" id="ARBA00022771"/>
    </source>
</evidence>
<organism evidence="9 10">
    <name type="scientific">Mytilus edulis</name>
    <name type="common">Blue mussel</name>
    <dbReference type="NCBI Taxonomy" id="6550"/>
    <lineage>
        <taxon>Eukaryota</taxon>
        <taxon>Metazoa</taxon>
        <taxon>Spiralia</taxon>
        <taxon>Lophotrochozoa</taxon>
        <taxon>Mollusca</taxon>
        <taxon>Bivalvia</taxon>
        <taxon>Autobranchia</taxon>
        <taxon>Pteriomorphia</taxon>
        <taxon>Mytilida</taxon>
        <taxon>Mytiloidea</taxon>
        <taxon>Mytilidae</taxon>
        <taxon>Mytilinae</taxon>
        <taxon>Mytilus</taxon>
    </lineage>
</organism>
<dbReference type="GO" id="GO:0061630">
    <property type="term" value="F:ubiquitin protein ligase activity"/>
    <property type="evidence" value="ECO:0007669"/>
    <property type="project" value="UniProtKB-EC"/>
</dbReference>
<keyword evidence="3 5" id="KW-0863">Zinc-finger</keyword>
<dbReference type="SMART" id="SM00184">
    <property type="entry name" value="RING"/>
    <property type="match status" value="1"/>
</dbReference>
<dbReference type="InterPro" id="IPR001841">
    <property type="entry name" value="Znf_RING"/>
</dbReference>
<dbReference type="SUPFAM" id="SSF57845">
    <property type="entry name" value="B-box zinc-binding domain"/>
    <property type="match status" value="1"/>
</dbReference>
<evidence type="ECO:0000259" key="7">
    <source>
        <dbReference type="PROSITE" id="PS50089"/>
    </source>
</evidence>
<feature type="domain" description="RING-type" evidence="7">
    <location>
        <begin position="17"/>
        <end position="64"/>
    </location>
</feature>
<evidence type="ECO:0000256" key="4">
    <source>
        <dbReference type="ARBA" id="ARBA00022833"/>
    </source>
</evidence>
<reference evidence="9" key="1">
    <citation type="submission" date="2021-03" db="EMBL/GenBank/DDBJ databases">
        <authorList>
            <person name="Bekaert M."/>
        </authorList>
    </citation>
    <scope>NUCLEOTIDE SEQUENCE</scope>
</reference>
<sequence length="403" mass="45045">MAIAQDKTDNFDDLLTCTICLETFTAPKYLPCLHTFCKTCINTYILSTVDKEKTGTTFKCPICRQDVLMGESPGQPETWAEKLPEAFCESCEKCHKSFKMTGKHPIILLDDLVTNKETANISSLIYCEEHQGEVVKAYCVDHSKPLCTLCATLLHRKCEDVVTIETAVSGIKKSEKATKLSTELKETNKQLSDLIQNRKDLRTDYQKEAEFILTKVNEINNTLAAVSTDSSNIYTINTDDMTINRVLSNTFPSHGFCHINGEFILAHNNTLTWINSSTGVKTGQANTNGNTYYIYARERKNYICTDGTNTVSKIVNDIKVFAYTNDKLVSSRGVDVDTDGNVYICSFSSGNIHQLTKDGTLVRIISADSVGIKQPWVIRFKKNSNRFLVTCYNTGKVAVCEIV</sequence>
<dbReference type="InterPro" id="IPR013083">
    <property type="entry name" value="Znf_RING/FYVE/PHD"/>
</dbReference>
<keyword evidence="9" id="KW-0012">Acyltransferase</keyword>
<dbReference type="EC" id="2.3.2.27" evidence="9"/>
<dbReference type="Gene3D" id="2.120.10.30">
    <property type="entry name" value="TolB, C-terminal domain"/>
    <property type="match status" value="1"/>
</dbReference>